<comment type="caution">
    <text evidence="15">The sequence shown here is derived from an EMBL/GenBank/DDBJ whole genome shotgun (WGS) entry which is preliminary data.</text>
</comment>
<dbReference type="GO" id="GO:0005886">
    <property type="term" value="C:plasma membrane"/>
    <property type="evidence" value="ECO:0007669"/>
    <property type="project" value="UniProtKB-SubCell"/>
</dbReference>
<dbReference type="InterPro" id="IPR003661">
    <property type="entry name" value="HisK_dim/P_dom"/>
</dbReference>
<evidence type="ECO:0000256" key="3">
    <source>
        <dbReference type="ARBA" id="ARBA00012438"/>
    </source>
</evidence>
<evidence type="ECO:0000256" key="1">
    <source>
        <dbReference type="ARBA" id="ARBA00000085"/>
    </source>
</evidence>
<reference evidence="15 16" key="1">
    <citation type="submission" date="2020-07" db="EMBL/GenBank/DDBJ databases">
        <title>Sequencing the genomes of 1000 actinobacteria strains.</title>
        <authorList>
            <person name="Klenk H.-P."/>
        </authorList>
    </citation>
    <scope>NUCLEOTIDE SEQUENCE [LARGE SCALE GENOMIC DNA]</scope>
    <source>
        <strain evidence="15 16">DSM 24552</strain>
    </source>
</reference>
<feature type="transmembrane region" description="Helical" evidence="12">
    <location>
        <begin position="207"/>
        <end position="225"/>
    </location>
</feature>
<proteinExistence type="predicted"/>
<dbReference type="InterPro" id="IPR036097">
    <property type="entry name" value="HisK_dim/P_sf"/>
</dbReference>
<gene>
    <name evidence="15" type="ORF">BJ989_001900</name>
</gene>
<dbReference type="GO" id="GO:0000155">
    <property type="term" value="F:phosphorelay sensor kinase activity"/>
    <property type="evidence" value="ECO:0007669"/>
    <property type="project" value="InterPro"/>
</dbReference>
<name>A0A7Y9RS43_9ACTN</name>
<dbReference type="SMART" id="SM00304">
    <property type="entry name" value="HAMP"/>
    <property type="match status" value="1"/>
</dbReference>
<evidence type="ECO:0000256" key="10">
    <source>
        <dbReference type="ARBA" id="ARBA00023136"/>
    </source>
</evidence>
<evidence type="ECO:0000256" key="9">
    <source>
        <dbReference type="ARBA" id="ARBA00023012"/>
    </source>
</evidence>
<dbReference type="Pfam" id="PF00672">
    <property type="entry name" value="HAMP"/>
    <property type="match status" value="1"/>
</dbReference>
<evidence type="ECO:0000313" key="16">
    <source>
        <dbReference type="Proteomes" id="UP000544110"/>
    </source>
</evidence>
<comment type="subcellular location">
    <subcellularLocation>
        <location evidence="2">Cell membrane</location>
    </subcellularLocation>
</comment>
<dbReference type="PROSITE" id="PS50885">
    <property type="entry name" value="HAMP"/>
    <property type="match status" value="1"/>
</dbReference>
<evidence type="ECO:0000256" key="12">
    <source>
        <dbReference type="SAM" id="Phobius"/>
    </source>
</evidence>
<evidence type="ECO:0000256" key="5">
    <source>
        <dbReference type="ARBA" id="ARBA00022679"/>
    </source>
</evidence>
<dbReference type="Pfam" id="PF02518">
    <property type="entry name" value="HATPase_c"/>
    <property type="match status" value="1"/>
</dbReference>
<evidence type="ECO:0000256" key="11">
    <source>
        <dbReference type="SAM" id="MobiDB-lite"/>
    </source>
</evidence>
<evidence type="ECO:0000256" key="6">
    <source>
        <dbReference type="ARBA" id="ARBA00022692"/>
    </source>
</evidence>
<dbReference type="Gene3D" id="6.10.340.10">
    <property type="match status" value="1"/>
</dbReference>
<dbReference type="Gene3D" id="3.30.565.10">
    <property type="entry name" value="Histidine kinase-like ATPase, C-terminal domain"/>
    <property type="match status" value="1"/>
</dbReference>
<keyword evidence="10 12" id="KW-0472">Membrane</keyword>
<feature type="domain" description="HAMP" evidence="14">
    <location>
        <begin position="228"/>
        <end position="282"/>
    </location>
</feature>
<dbReference type="PROSITE" id="PS50109">
    <property type="entry name" value="HIS_KIN"/>
    <property type="match status" value="1"/>
</dbReference>
<dbReference type="PANTHER" id="PTHR45436">
    <property type="entry name" value="SENSOR HISTIDINE KINASE YKOH"/>
    <property type="match status" value="1"/>
</dbReference>
<dbReference type="InterPro" id="IPR004358">
    <property type="entry name" value="Sig_transdc_His_kin-like_C"/>
</dbReference>
<evidence type="ECO:0000259" key="13">
    <source>
        <dbReference type="PROSITE" id="PS50109"/>
    </source>
</evidence>
<protein>
    <recommendedName>
        <fullName evidence="3">histidine kinase</fullName>
        <ecNumber evidence="3">2.7.13.3</ecNumber>
    </recommendedName>
</protein>
<sequence>MSSTPTGGGVAERGAASRTRLTVRTRITVTAALLSTLALAGAGVLVYALESSRIESDVTAQVDQEVAELRAFQASAVDPDTGGPIDDPNRLLEVFLTRNVPDDDELLIWYAGDQLRESSQAAEEDSRDLRTRNRYGSEILELPAFEDTVAGLLASGGTRVLEDTPYGEVWVTAVPVQRGASTEVEGTLVIVNFLLDEHSELRRTMQTYAIVSLLSLGLLTLVAALQSGRLLAPLRALRATAAEISTSDLTRRIPETGSGRDDVTALSRTFNGMLDRLESGFGDQRRFLDDAGHELKTPLTVLRGHLELLDPDDAAEVAETRDLLLDEVDRMARLVGDLILLAKSQRPDFLAPAPVDIGALTRAVHAKASALGERDWAVPEVADTVAVLDEQRITQALLQLADNAVKHTEPGSRVEVGSRVAERHVELWVRDEGRGVPAADRERIFDRFGRSVVPRGDEGFGLGLSIVRAIAEAHGGTAHVEDAVPRGARFVVRVPLVRPGDPPAPAREPADRAPAPRTVTSPAALDAADDEPTRALPAVPASDPDREDSPWPAS</sequence>
<dbReference type="Proteomes" id="UP000544110">
    <property type="component" value="Unassembled WGS sequence"/>
</dbReference>
<evidence type="ECO:0000256" key="2">
    <source>
        <dbReference type="ARBA" id="ARBA00004236"/>
    </source>
</evidence>
<dbReference type="CDD" id="cd06225">
    <property type="entry name" value="HAMP"/>
    <property type="match status" value="1"/>
</dbReference>
<dbReference type="RefSeq" id="WP_179518012.1">
    <property type="nucleotide sequence ID" value="NZ_JACCAC010000001.1"/>
</dbReference>
<dbReference type="InterPro" id="IPR050428">
    <property type="entry name" value="TCS_sensor_his_kinase"/>
</dbReference>
<dbReference type="SUPFAM" id="SSF55874">
    <property type="entry name" value="ATPase domain of HSP90 chaperone/DNA topoisomerase II/histidine kinase"/>
    <property type="match status" value="1"/>
</dbReference>
<dbReference type="Pfam" id="PF00512">
    <property type="entry name" value="HisKA"/>
    <property type="match status" value="1"/>
</dbReference>
<keyword evidence="8 12" id="KW-1133">Transmembrane helix</keyword>
<dbReference type="EMBL" id="JACCAC010000001">
    <property type="protein sequence ID" value="NYG55596.1"/>
    <property type="molecule type" value="Genomic_DNA"/>
</dbReference>
<dbReference type="InterPro" id="IPR005467">
    <property type="entry name" value="His_kinase_dom"/>
</dbReference>
<dbReference type="SMART" id="SM00388">
    <property type="entry name" value="HisKA"/>
    <property type="match status" value="1"/>
</dbReference>
<dbReference type="SUPFAM" id="SSF47384">
    <property type="entry name" value="Homodimeric domain of signal transducing histidine kinase"/>
    <property type="match status" value="1"/>
</dbReference>
<dbReference type="CDD" id="cd00082">
    <property type="entry name" value="HisKA"/>
    <property type="match status" value="1"/>
</dbReference>
<keyword evidence="9" id="KW-0902">Two-component regulatory system</keyword>
<evidence type="ECO:0000313" key="15">
    <source>
        <dbReference type="EMBL" id="NYG55596.1"/>
    </source>
</evidence>
<feature type="region of interest" description="Disordered" evidence="11">
    <location>
        <begin position="496"/>
        <end position="554"/>
    </location>
</feature>
<evidence type="ECO:0000256" key="7">
    <source>
        <dbReference type="ARBA" id="ARBA00022777"/>
    </source>
</evidence>
<dbReference type="SMART" id="SM00387">
    <property type="entry name" value="HATPase_c"/>
    <property type="match status" value="1"/>
</dbReference>
<keyword evidence="4" id="KW-0597">Phosphoprotein</keyword>
<feature type="compositionally biased region" description="Basic and acidic residues" evidence="11">
    <location>
        <begin position="543"/>
        <end position="554"/>
    </location>
</feature>
<dbReference type="EC" id="2.7.13.3" evidence="3"/>
<organism evidence="15 16">
    <name type="scientific">Nocardioides perillae</name>
    <dbReference type="NCBI Taxonomy" id="1119534"/>
    <lineage>
        <taxon>Bacteria</taxon>
        <taxon>Bacillati</taxon>
        <taxon>Actinomycetota</taxon>
        <taxon>Actinomycetes</taxon>
        <taxon>Propionibacteriales</taxon>
        <taxon>Nocardioidaceae</taxon>
        <taxon>Nocardioides</taxon>
    </lineage>
</organism>
<evidence type="ECO:0000256" key="8">
    <source>
        <dbReference type="ARBA" id="ARBA00022989"/>
    </source>
</evidence>
<dbReference type="PANTHER" id="PTHR45436:SF5">
    <property type="entry name" value="SENSOR HISTIDINE KINASE TRCS"/>
    <property type="match status" value="1"/>
</dbReference>
<dbReference type="SUPFAM" id="SSF158472">
    <property type="entry name" value="HAMP domain-like"/>
    <property type="match status" value="1"/>
</dbReference>
<feature type="transmembrane region" description="Helical" evidence="12">
    <location>
        <begin position="27"/>
        <end position="49"/>
    </location>
</feature>
<dbReference type="InterPro" id="IPR036890">
    <property type="entry name" value="HATPase_C_sf"/>
</dbReference>
<dbReference type="InterPro" id="IPR003660">
    <property type="entry name" value="HAMP_dom"/>
</dbReference>
<keyword evidence="6 12" id="KW-0812">Transmembrane</keyword>
<dbReference type="AlphaFoldDB" id="A0A7Y9RS43"/>
<dbReference type="PRINTS" id="PR00344">
    <property type="entry name" value="BCTRLSENSOR"/>
</dbReference>
<comment type="catalytic activity">
    <reaction evidence="1">
        <text>ATP + protein L-histidine = ADP + protein N-phospho-L-histidine.</text>
        <dbReference type="EC" id="2.7.13.3"/>
    </reaction>
</comment>
<dbReference type="CDD" id="cd00075">
    <property type="entry name" value="HATPase"/>
    <property type="match status" value="1"/>
</dbReference>
<evidence type="ECO:0000256" key="4">
    <source>
        <dbReference type="ARBA" id="ARBA00022553"/>
    </source>
</evidence>
<feature type="domain" description="Histidine kinase" evidence="13">
    <location>
        <begin position="290"/>
        <end position="498"/>
    </location>
</feature>
<dbReference type="Gene3D" id="1.10.287.130">
    <property type="match status" value="1"/>
</dbReference>
<keyword evidence="16" id="KW-1185">Reference proteome</keyword>
<evidence type="ECO:0000259" key="14">
    <source>
        <dbReference type="PROSITE" id="PS50885"/>
    </source>
</evidence>
<keyword evidence="7 15" id="KW-0418">Kinase</keyword>
<dbReference type="InterPro" id="IPR003594">
    <property type="entry name" value="HATPase_dom"/>
</dbReference>
<keyword evidence="5" id="KW-0808">Transferase</keyword>
<accession>A0A7Y9RS43</accession>